<gene>
    <name evidence="2" type="ORF">EDWATA_02121</name>
</gene>
<comment type="caution">
    <text evidence="2">The sequence shown here is derived from an EMBL/GenBank/DDBJ whole genome shotgun (WGS) entry which is preliminary data.</text>
</comment>
<dbReference type="EMBL" id="ADGK01000166">
    <property type="protein sequence ID" value="EFE22864.1"/>
    <property type="molecule type" value="Genomic_DNA"/>
</dbReference>
<sequence>MLRKRSGTHNQAGMAVQAIAEPINAEESEGAPRKPPDALAR</sequence>
<feature type="compositionally biased region" description="Basic and acidic residues" evidence="1">
    <location>
        <begin position="30"/>
        <end position="41"/>
    </location>
</feature>
<evidence type="ECO:0000313" key="2">
    <source>
        <dbReference type="EMBL" id="EFE22864.1"/>
    </source>
</evidence>
<protein>
    <submittedName>
        <fullName evidence="2">Uncharacterized protein</fullName>
    </submittedName>
</protein>
<evidence type="ECO:0000256" key="1">
    <source>
        <dbReference type="SAM" id="MobiDB-lite"/>
    </source>
</evidence>
<dbReference type="AlphaFoldDB" id="D4F5U3"/>
<dbReference type="Proteomes" id="UP000003692">
    <property type="component" value="Unassembled WGS sequence"/>
</dbReference>
<proteinExistence type="predicted"/>
<evidence type="ECO:0000313" key="3">
    <source>
        <dbReference type="Proteomes" id="UP000003692"/>
    </source>
</evidence>
<name>D4F5U3_EDWTA</name>
<reference evidence="2 3" key="1">
    <citation type="submission" date="2010-02" db="EMBL/GenBank/DDBJ databases">
        <authorList>
            <person name="Weinstock G."/>
            <person name="Sodergren E."/>
            <person name="Clifton S."/>
            <person name="Fulton L."/>
            <person name="Fulton B."/>
            <person name="Courtney L."/>
            <person name="Fronick C."/>
            <person name="Harrison M."/>
            <person name="Strong C."/>
            <person name="Farmer C."/>
            <person name="Delahaunty K."/>
            <person name="Markovic C."/>
            <person name="Hall O."/>
            <person name="Minx P."/>
            <person name="Tomlinson C."/>
            <person name="Mitreva M."/>
            <person name="Nelson J."/>
            <person name="Hou S."/>
            <person name="Wollam A."/>
            <person name="Pepin K.H."/>
            <person name="Johnson M."/>
            <person name="Bhonagiri V."/>
            <person name="Zhang X."/>
            <person name="Suruliraj S."/>
            <person name="Warren W."/>
            <person name="Chinwalla A."/>
            <person name="Mardis E.R."/>
            <person name="Wilson R.K."/>
        </authorList>
    </citation>
    <scope>NUCLEOTIDE SEQUENCE [LARGE SCALE GENOMIC DNA]</scope>
    <source>
        <strain evidence="2 3">ATCC 23685</strain>
    </source>
</reference>
<feature type="region of interest" description="Disordered" evidence="1">
    <location>
        <begin position="1"/>
        <end position="41"/>
    </location>
</feature>
<accession>D4F5U3</accession>
<dbReference type="HOGENOM" id="CLU_3269273_0_0_6"/>
<organism evidence="2 3">
    <name type="scientific">Edwardsiella tarda ATCC 23685</name>
    <dbReference type="NCBI Taxonomy" id="500638"/>
    <lineage>
        <taxon>Bacteria</taxon>
        <taxon>Pseudomonadati</taxon>
        <taxon>Pseudomonadota</taxon>
        <taxon>Gammaproteobacteria</taxon>
        <taxon>Enterobacterales</taxon>
        <taxon>Hafniaceae</taxon>
        <taxon>Edwardsiella</taxon>
    </lineage>
</organism>